<accession>A0ABT5C4V1</accession>
<dbReference type="PANTHER" id="PTHR23150:SF19">
    <property type="entry name" value="FORMYLGLYCINE-GENERATING ENZYME"/>
    <property type="match status" value="1"/>
</dbReference>
<gene>
    <name evidence="2" type="ORF">POL72_24760</name>
</gene>
<dbReference type="Proteomes" id="UP001217485">
    <property type="component" value="Unassembled WGS sequence"/>
</dbReference>
<evidence type="ECO:0000259" key="1">
    <source>
        <dbReference type="Pfam" id="PF03781"/>
    </source>
</evidence>
<comment type="caution">
    <text evidence="2">The sequence shown here is derived from an EMBL/GenBank/DDBJ whole genome shotgun (WGS) entry which is preliminary data.</text>
</comment>
<proteinExistence type="predicted"/>
<feature type="domain" description="Sulfatase-modifying factor enzyme-like" evidence="1">
    <location>
        <begin position="109"/>
        <end position="370"/>
    </location>
</feature>
<evidence type="ECO:0000313" key="3">
    <source>
        <dbReference type="Proteomes" id="UP001217485"/>
    </source>
</evidence>
<dbReference type="InterPro" id="IPR016187">
    <property type="entry name" value="CTDL_fold"/>
</dbReference>
<dbReference type="PANTHER" id="PTHR23150">
    <property type="entry name" value="SULFATASE MODIFYING FACTOR 1, 2"/>
    <property type="match status" value="1"/>
</dbReference>
<dbReference type="Pfam" id="PF03781">
    <property type="entry name" value="FGE-sulfatase"/>
    <property type="match status" value="1"/>
</dbReference>
<name>A0ABT5C4V1_9BACT</name>
<dbReference type="RefSeq" id="WP_272098026.1">
    <property type="nucleotide sequence ID" value="NZ_JAQNDK010000003.1"/>
</dbReference>
<dbReference type="Gene3D" id="3.90.1580.10">
    <property type="entry name" value="paralog of FGE (formylglycine-generating enzyme)"/>
    <property type="match status" value="1"/>
</dbReference>
<keyword evidence="3" id="KW-1185">Reference proteome</keyword>
<dbReference type="InterPro" id="IPR051043">
    <property type="entry name" value="Sulfatase_Mod_Factor_Kinase"/>
</dbReference>
<dbReference type="SUPFAM" id="SSF56436">
    <property type="entry name" value="C-type lectin-like"/>
    <property type="match status" value="1"/>
</dbReference>
<evidence type="ECO:0000313" key="2">
    <source>
        <dbReference type="EMBL" id="MDC0680973.1"/>
    </source>
</evidence>
<organism evidence="2 3">
    <name type="scientific">Sorangium atrum</name>
    <dbReference type="NCBI Taxonomy" id="2995308"/>
    <lineage>
        <taxon>Bacteria</taxon>
        <taxon>Pseudomonadati</taxon>
        <taxon>Myxococcota</taxon>
        <taxon>Polyangia</taxon>
        <taxon>Polyangiales</taxon>
        <taxon>Polyangiaceae</taxon>
        <taxon>Sorangium</taxon>
    </lineage>
</organism>
<dbReference type="EMBL" id="JAQNDK010000003">
    <property type="protein sequence ID" value="MDC0680973.1"/>
    <property type="molecule type" value="Genomic_DNA"/>
</dbReference>
<protein>
    <submittedName>
        <fullName evidence="2">SUMF1/EgtB/PvdO family nonheme iron enzyme</fullName>
    </submittedName>
</protein>
<dbReference type="InterPro" id="IPR042095">
    <property type="entry name" value="SUMF_sf"/>
</dbReference>
<dbReference type="InterPro" id="IPR005532">
    <property type="entry name" value="SUMF_dom"/>
</dbReference>
<sequence length="372" mass="39324">MQIAAAAVAMWTGACLVIGGCTAIVGVDKPYHLAGGGSGGGDVEACTPDEVRCAQNRPQTCDEAGAWQDGAECPAEAPSCDDGRCAVPRSCEKMDAICGPRGDEGCCGSLVVPGGTFDRGDVEPRQATVSDFRLDRFEVTVGRFRAFLSEYPASWPAVGAGAHPKIPDSGWRAAWDADLPVDRAALSASLHCEDPYFSWTDEVGDHELLPAACVSWYVAFAFCAWDGGRLPTAAERRYAAAGGEEQRTYPWSGPESAPEPDASYAVYGCGLDGSCEIADLQPGGSRSPRGDGRWGQADLGGNVWEWVLDSFATNDALPLDCEDCAVITPDTNHMIWGGGWRSEEATLLTSAFQERSPTGHFAGAGLRCARAR</sequence>
<reference evidence="2 3" key="1">
    <citation type="submission" date="2023-01" db="EMBL/GenBank/DDBJ databases">
        <title>Minimal conservation of predation-associated metabolite biosynthetic gene clusters underscores biosynthetic potential of Myxococcota including descriptions for ten novel species: Archangium lansinium sp. nov., Myxococcus landrumus sp. nov., Nannocystis bai.</title>
        <authorList>
            <person name="Ahearne A."/>
            <person name="Stevens C."/>
            <person name="Dowd S."/>
        </authorList>
    </citation>
    <scope>NUCLEOTIDE SEQUENCE [LARGE SCALE GENOMIC DNA]</scope>
    <source>
        <strain evidence="2 3">WIWO2</strain>
    </source>
</reference>